<sequence length="188" mass="21561">MIHIRPYQSKQQRFSSLLDNPRPYKYNALEILGEFEAQTRGTALVDGGLPPLGENCTADMVYRECFKRVALQNAKFYSRFLQNEDLVRSIVLHLEVEEGTYYVQSFLVKKFDDMTKGREKVLFTGEVPVTAAVDYKDMYVSFKLSDASAAKIRGIRTCLTNEYMHSGIREDGPKTLTRRSSCYKCSTH</sequence>
<dbReference type="Proteomes" id="UP001605036">
    <property type="component" value="Unassembled WGS sequence"/>
</dbReference>
<keyword evidence="2" id="KW-1185">Reference proteome</keyword>
<dbReference type="AlphaFoldDB" id="A0ABD1YDB9"/>
<organism evidence="1 2">
    <name type="scientific">Riccia fluitans</name>
    <dbReference type="NCBI Taxonomy" id="41844"/>
    <lineage>
        <taxon>Eukaryota</taxon>
        <taxon>Viridiplantae</taxon>
        <taxon>Streptophyta</taxon>
        <taxon>Embryophyta</taxon>
        <taxon>Marchantiophyta</taxon>
        <taxon>Marchantiopsida</taxon>
        <taxon>Marchantiidae</taxon>
        <taxon>Marchantiales</taxon>
        <taxon>Ricciaceae</taxon>
        <taxon>Riccia</taxon>
    </lineage>
</organism>
<evidence type="ECO:0000313" key="1">
    <source>
        <dbReference type="EMBL" id="KAL2628525.1"/>
    </source>
</evidence>
<reference evidence="1 2" key="1">
    <citation type="submission" date="2024-09" db="EMBL/GenBank/DDBJ databases">
        <title>Chromosome-scale assembly of Riccia fluitans.</title>
        <authorList>
            <person name="Paukszto L."/>
            <person name="Sawicki J."/>
            <person name="Karawczyk K."/>
            <person name="Piernik-Szablinska J."/>
            <person name="Szczecinska M."/>
            <person name="Mazdziarz M."/>
        </authorList>
    </citation>
    <scope>NUCLEOTIDE SEQUENCE [LARGE SCALE GENOMIC DNA]</scope>
    <source>
        <strain evidence="1">Rf_01</strain>
        <tissue evidence="1">Aerial parts of the thallus</tissue>
    </source>
</reference>
<protein>
    <submittedName>
        <fullName evidence="1">Uncharacterized protein</fullName>
    </submittedName>
</protein>
<name>A0ABD1YDB9_9MARC</name>
<evidence type="ECO:0000313" key="2">
    <source>
        <dbReference type="Proteomes" id="UP001605036"/>
    </source>
</evidence>
<proteinExistence type="predicted"/>
<dbReference type="EMBL" id="JBHFFA010000004">
    <property type="protein sequence ID" value="KAL2628525.1"/>
    <property type="molecule type" value="Genomic_DNA"/>
</dbReference>
<gene>
    <name evidence="1" type="ORF">R1flu_013211</name>
</gene>
<accession>A0ABD1YDB9</accession>
<comment type="caution">
    <text evidence="1">The sequence shown here is derived from an EMBL/GenBank/DDBJ whole genome shotgun (WGS) entry which is preliminary data.</text>
</comment>